<comment type="caution">
    <text evidence="2">The sequence shown here is derived from an EMBL/GenBank/DDBJ whole genome shotgun (WGS) entry which is preliminary data.</text>
</comment>
<dbReference type="Proteomes" id="UP000253508">
    <property type="component" value="Unassembled WGS sequence"/>
</dbReference>
<accession>A0A367Y712</accession>
<evidence type="ECO:0000256" key="1">
    <source>
        <dbReference type="SAM" id="MobiDB-lite"/>
    </source>
</evidence>
<protein>
    <submittedName>
        <fullName evidence="2">Uncharacterized protein</fullName>
    </submittedName>
</protein>
<name>A0A367Y712_9MICO</name>
<gene>
    <name evidence="2" type="ORF">DTO57_03010</name>
</gene>
<organism evidence="2 3">
    <name type="scientific">Microbacterium sorbitolivorans</name>
    <dbReference type="NCBI Taxonomy" id="1867410"/>
    <lineage>
        <taxon>Bacteria</taxon>
        <taxon>Bacillati</taxon>
        <taxon>Actinomycetota</taxon>
        <taxon>Actinomycetes</taxon>
        <taxon>Micrococcales</taxon>
        <taxon>Microbacteriaceae</taxon>
        <taxon>Microbacterium</taxon>
    </lineage>
</organism>
<dbReference type="OrthoDB" id="5178481at2"/>
<sequence>MDGARDGEDHKTDARGVAQNDPVTIVIRAADPADTGRMRTKREVYERPARRVSRVGGVAIVSALLLSGCATVSEEPAAQPSDPLLRTVGLATVLDDGDGAELCLGGVAESYPPQCGGPRLIGWAWEGFEESFEEANGVRWGLFAVEGHYDADANTFDVTTISDIPLESRPAPQTDFSTPCAEPDGGWRVNDTSAVTMEDREEAFAVAATLDDYAGAWVDTVPHEIPSPPPGDDSSLAYEEAMNDPLFTIINVQVTGDPEVAEARLREVWSGMLCVTTAERTEAELLDIVHELIDTDGSLGVGTGANNNVELSVIYDDGTLQRELDEKYGEGVVIVSSALVAA</sequence>
<keyword evidence="3" id="KW-1185">Reference proteome</keyword>
<reference evidence="2 3" key="1">
    <citation type="submission" date="2018-07" db="EMBL/GenBank/DDBJ databases">
        <title>Microbacterium endoborsara sp. nov., a novel actinobacterium isolated from Borszczowia aralocaspica.</title>
        <authorList>
            <person name="An D."/>
        </authorList>
    </citation>
    <scope>NUCLEOTIDE SEQUENCE [LARGE SCALE GENOMIC DNA]</scope>
    <source>
        <strain evidence="2 3">C1.15228</strain>
    </source>
</reference>
<dbReference type="AlphaFoldDB" id="A0A367Y712"/>
<evidence type="ECO:0000313" key="3">
    <source>
        <dbReference type="Proteomes" id="UP000253508"/>
    </source>
</evidence>
<feature type="compositionally biased region" description="Basic and acidic residues" evidence="1">
    <location>
        <begin position="1"/>
        <end position="14"/>
    </location>
</feature>
<feature type="region of interest" description="Disordered" evidence="1">
    <location>
        <begin position="1"/>
        <end position="20"/>
    </location>
</feature>
<dbReference type="EMBL" id="QORO01000001">
    <property type="protein sequence ID" value="RCK61617.1"/>
    <property type="molecule type" value="Genomic_DNA"/>
</dbReference>
<proteinExistence type="predicted"/>
<evidence type="ECO:0000313" key="2">
    <source>
        <dbReference type="EMBL" id="RCK61617.1"/>
    </source>
</evidence>